<evidence type="ECO:0000259" key="1">
    <source>
        <dbReference type="Pfam" id="PF01935"/>
    </source>
</evidence>
<dbReference type="SUPFAM" id="SSF52540">
    <property type="entry name" value="P-loop containing nucleoside triphosphate hydrolases"/>
    <property type="match status" value="1"/>
</dbReference>
<dbReference type="Pfam" id="PF01935">
    <property type="entry name" value="DUF87"/>
    <property type="match status" value="1"/>
</dbReference>
<keyword evidence="3" id="KW-0067">ATP-binding</keyword>
<accession>A0A927FM39</accession>
<organism evidence="3 4">
    <name type="scientific">Limnohabitans radicicola</name>
    <dbReference type="NCBI Taxonomy" id="2771427"/>
    <lineage>
        <taxon>Bacteria</taxon>
        <taxon>Pseudomonadati</taxon>
        <taxon>Pseudomonadota</taxon>
        <taxon>Betaproteobacteria</taxon>
        <taxon>Burkholderiales</taxon>
        <taxon>Comamonadaceae</taxon>
        <taxon>Limnohabitans</taxon>
    </lineage>
</organism>
<gene>
    <name evidence="3" type="ORF">IC609_15870</name>
</gene>
<dbReference type="PANTHER" id="PTHR30121:SF6">
    <property type="entry name" value="SLR6007 PROTEIN"/>
    <property type="match status" value="1"/>
</dbReference>
<feature type="domain" description="Helicase HerA central" evidence="1">
    <location>
        <begin position="5"/>
        <end position="76"/>
    </location>
</feature>
<evidence type="ECO:0000313" key="4">
    <source>
        <dbReference type="Proteomes" id="UP000647424"/>
    </source>
</evidence>
<proteinExistence type="predicted"/>
<sequence>MLSGKHTYIVGRGGSGKTVLLKGIFNDMVRSPRIVIDPHGDLADDLSCFSPSTYRIAPHERPFVINLFEIEDKSLENREVVAQLITDMVAQLVDDAELSRLMETVIFPVVMTLLKLDYADFRMLTDCFNPQTGKERLKALGCFVDSHLKGVWEGLEGKNYDTSKQSIFNRLQSLLNYSTVMKMLCGNDDFKEVEKIINARGEIVISLPVPEIGEAVAITLGRFFVTRMQIWAKERRKIPEKDRFPVYLMIDEFHNFISPVFAKTLDAYGRKFGLFLILAHQHIKQLGDSEIRGSILANTRNKIAGMSNNDTRQAMSKEMGIEANQLEDLKVGVFMAKIDTQEPFIFKAREHKRFKKISEFQYLTSRNSGDFINGWDNLNYEQNEPFNAQKTAPPAHSFKAKFDL</sequence>
<dbReference type="InterPro" id="IPR002789">
    <property type="entry name" value="HerA_central"/>
</dbReference>
<dbReference type="EMBL" id="JACYFT010000008">
    <property type="protein sequence ID" value="MBD8052015.1"/>
    <property type="molecule type" value="Genomic_DNA"/>
</dbReference>
<protein>
    <submittedName>
        <fullName evidence="3">ATP-binding protein</fullName>
    </submittedName>
</protein>
<dbReference type="InterPro" id="IPR032689">
    <property type="entry name" value="TraG-D_C"/>
</dbReference>
<keyword evidence="3" id="KW-0547">Nucleotide-binding</keyword>
<dbReference type="GO" id="GO:0005524">
    <property type="term" value="F:ATP binding"/>
    <property type="evidence" value="ECO:0007669"/>
    <property type="project" value="UniProtKB-KW"/>
</dbReference>
<dbReference type="CDD" id="cd01127">
    <property type="entry name" value="TrwB_TraG_TraD_VirD4"/>
    <property type="match status" value="1"/>
</dbReference>
<dbReference type="Pfam" id="PF12696">
    <property type="entry name" value="TraG-D_C"/>
    <property type="match status" value="1"/>
</dbReference>
<comment type="caution">
    <text evidence="3">The sequence shown here is derived from an EMBL/GenBank/DDBJ whole genome shotgun (WGS) entry which is preliminary data.</text>
</comment>
<feature type="domain" description="TraD/TraG TraM recognition site" evidence="2">
    <location>
        <begin position="245"/>
        <end position="321"/>
    </location>
</feature>
<evidence type="ECO:0000259" key="2">
    <source>
        <dbReference type="Pfam" id="PF12696"/>
    </source>
</evidence>
<dbReference type="InterPro" id="IPR051162">
    <property type="entry name" value="T4SS_component"/>
</dbReference>
<evidence type="ECO:0000313" key="3">
    <source>
        <dbReference type="EMBL" id="MBD8052015.1"/>
    </source>
</evidence>
<dbReference type="RefSeq" id="WP_191820506.1">
    <property type="nucleotide sequence ID" value="NZ_JACYFT010000008.1"/>
</dbReference>
<dbReference type="InterPro" id="IPR027417">
    <property type="entry name" value="P-loop_NTPase"/>
</dbReference>
<dbReference type="PANTHER" id="PTHR30121">
    <property type="entry name" value="UNCHARACTERIZED PROTEIN YJGR-RELATED"/>
    <property type="match status" value="1"/>
</dbReference>
<keyword evidence="4" id="KW-1185">Reference proteome</keyword>
<dbReference type="Proteomes" id="UP000647424">
    <property type="component" value="Unassembled WGS sequence"/>
</dbReference>
<dbReference type="Gene3D" id="3.40.50.300">
    <property type="entry name" value="P-loop containing nucleotide triphosphate hydrolases"/>
    <property type="match status" value="2"/>
</dbReference>
<dbReference type="AlphaFoldDB" id="A0A927FM39"/>
<name>A0A927FM39_9BURK</name>
<reference evidence="3" key="1">
    <citation type="submission" date="2020-09" db="EMBL/GenBank/DDBJ databases">
        <title>Genome seq and assembly of Limnohabitants sp.</title>
        <authorList>
            <person name="Chhetri G."/>
        </authorList>
    </citation>
    <scope>NUCLEOTIDE SEQUENCE</scope>
    <source>
        <strain evidence="3">JUR4</strain>
    </source>
</reference>